<keyword evidence="1" id="KW-1133">Transmembrane helix</keyword>
<dbReference type="EMBL" id="LNYP01000009">
    <property type="protein sequence ID" value="KTD42531.1"/>
    <property type="molecule type" value="Genomic_DNA"/>
</dbReference>
<evidence type="ECO:0000256" key="1">
    <source>
        <dbReference type="SAM" id="Phobius"/>
    </source>
</evidence>
<dbReference type="Proteomes" id="UP000054858">
    <property type="component" value="Unassembled WGS sequence"/>
</dbReference>
<name>A0A0W0XD47_9GAMM</name>
<dbReference type="AlphaFoldDB" id="A0A0W0XD47"/>
<feature type="transmembrane region" description="Helical" evidence="1">
    <location>
        <begin position="59"/>
        <end position="76"/>
    </location>
</feature>
<dbReference type="PATRIC" id="fig|29423.5.peg.755"/>
<organism evidence="2 3">
    <name type="scientific">Legionella oakridgensis</name>
    <dbReference type="NCBI Taxonomy" id="29423"/>
    <lineage>
        <taxon>Bacteria</taxon>
        <taxon>Pseudomonadati</taxon>
        <taxon>Pseudomonadota</taxon>
        <taxon>Gammaproteobacteria</taxon>
        <taxon>Legionellales</taxon>
        <taxon>Legionellaceae</taxon>
        <taxon>Legionella</taxon>
    </lineage>
</organism>
<evidence type="ECO:0000313" key="2">
    <source>
        <dbReference type="EMBL" id="KTD42531.1"/>
    </source>
</evidence>
<evidence type="ECO:0000313" key="3">
    <source>
        <dbReference type="Proteomes" id="UP000054858"/>
    </source>
</evidence>
<feature type="transmembrane region" description="Helical" evidence="1">
    <location>
        <begin position="129"/>
        <end position="157"/>
    </location>
</feature>
<reference evidence="2 3" key="1">
    <citation type="submission" date="2015-11" db="EMBL/GenBank/DDBJ databases">
        <title>Genomic analysis of 38 Legionella species identifies large and diverse effector repertoires.</title>
        <authorList>
            <person name="Burstein D."/>
            <person name="Amaro F."/>
            <person name="Zusman T."/>
            <person name="Lifshitz Z."/>
            <person name="Cohen O."/>
            <person name="Gilbert J.A."/>
            <person name="Pupko T."/>
            <person name="Shuman H.A."/>
            <person name="Segal G."/>
        </authorList>
    </citation>
    <scope>NUCLEOTIDE SEQUENCE [LARGE SCALE GENOMIC DNA]</scope>
    <source>
        <strain evidence="2 3">Oak Ridge-10</strain>
    </source>
</reference>
<protein>
    <submittedName>
        <fullName evidence="2">Uncharacterized protein</fullName>
    </submittedName>
</protein>
<feature type="transmembrane region" description="Helical" evidence="1">
    <location>
        <begin position="164"/>
        <end position="189"/>
    </location>
</feature>
<gene>
    <name evidence="2" type="ORF">Loak_0725</name>
</gene>
<dbReference type="RefSeq" id="WP_051399028.1">
    <property type="nucleotide sequence ID" value="NZ_LCUA01000030.1"/>
</dbReference>
<comment type="caution">
    <text evidence="2">The sequence shown here is derived from an EMBL/GenBank/DDBJ whole genome shotgun (WGS) entry which is preliminary data.</text>
</comment>
<keyword evidence="1" id="KW-0812">Transmembrane</keyword>
<feature type="transmembrane region" description="Helical" evidence="1">
    <location>
        <begin position="88"/>
        <end position="109"/>
    </location>
</feature>
<feature type="transmembrane region" description="Helical" evidence="1">
    <location>
        <begin position="209"/>
        <end position="226"/>
    </location>
</feature>
<sequence length="250" mass="28950">MNNNILIQLQIVSVLLGAPFFAFIDCPWVGTYFLHGQDIANAIMAFSYSWVFLTAKRRLHWLVLLMTIISLCAEIMGSKVLTAYEYHLGNIPLYIPLGHAVIYATVFQISRQPLIWHYHRAIEKSLHRFAFIICVMSLLFLKDVAGFLCYGFFLIIMSYRKKPLFYLIMFVVTYYIELLGTTLSTWSYYFALGNHPNYPPTSVTPSGIAGIYIIVDITCNSVYLYIKKFKHFLKTRRRFANMREASMALL</sequence>
<accession>A0A0W0XD47</accession>
<keyword evidence="1" id="KW-0472">Membrane</keyword>
<proteinExistence type="predicted"/>